<gene>
    <name evidence="3" type="ORF">IWX46DRAFT_43510</name>
</gene>
<keyword evidence="2" id="KW-0472">Membrane</keyword>
<proteinExistence type="predicted"/>
<organism evidence="3 4">
    <name type="scientific">Phyllosticta citricarpa</name>
    <dbReference type="NCBI Taxonomy" id="55181"/>
    <lineage>
        <taxon>Eukaryota</taxon>
        <taxon>Fungi</taxon>
        <taxon>Dikarya</taxon>
        <taxon>Ascomycota</taxon>
        <taxon>Pezizomycotina</taxon>
        <taxon>Dothideomycetes</taxon>
        <taxon>Dothideomycetes incertae sedis</taxon>
        <taxon>Botryosphaeriales</taxon>
        <taxon>Phyllostictaceae</taxon>
        <taxon>Phyllosticta</taxon>
    </lineage>
</organism>
<sequence length="274" mass="30311">MMREWIGRDCAGGGGGGGGRGRRAVRVGGFEAQRPDSAGWWELRTTTDGRERIEGRGIHQSRKRARRERERERGKHHHHATVDSQPLALDSRDDRRRQPPALVANLSRFSSTSSSSGASMSISSVLLVLLPLLLLLLLLLLPVNTTARHRALLLLCRSRCRPARPRRHFAAQTRHAPLLIRCLCRLLLSSISRYTKAMTKARHPLLSKQGFTTDATGLDSAQDQTAPAATTCCICLFHAKTPTTTLPSHHDLMPPAAALLECTSGVRNHRRPRS</sequence>
<evidence type="ECO:0000256" key="2">
    <source>
        <dbReference type="SAM" id="Phobius"/>
    </source>
</evidence>
<keyword evidence="4" id="KW-1185">Reference proteome</keyword>
<feature type="region of interest" description="Disordered" evidence="1">
    <location>
        <begin position="1"/>
        <end position="23"/>
    </location>
</feature>
<dbReference type="EMBL" id="JBBPDW010000011">
    <property type="protein sequence ID" value="KAK7548055.1"/>
    <property type="molecule type" value="Genomic_DNA"/>
</dbReference>
<evidence type="ECO:0000313" key="3">
    <source>
        <dbReference type="EMBL" id="KAK7548055.1"/>
    </source>
</evidence>
<feature type="region of interest" description="Disordered" evidence="1">
    <location>
        <begin position="51"/>
        <end position="95"/>
    </location>
</feature>
<feature type="transmembrane region" description="Helical" evidence="2">
    <location>
        <begin position="120"/>
        <end position="141"/>
    </location>
</feature>
<keyword evidence="2" id="KW-1133">Transmembrane helix</keyword>
<keyword evidence="2" id="KW-0812">Transmembrane</keyword>
<dbReference type="Proteomes" id="UP001365128">
    <property type="component" value="Unassembled WGS sequence"/>
</dbReference>
<evidence type="ECO:0000256" key="1">
    <source>
        <dbReference type="SAM" id="MobiDB-lite"/>
    </source>
</evidence>
<comment type="caution">
    <text evidence="3">The sequence shown here is derived from an EMBL/GenBank/DDBJ whole genome shotgun (WGS) entry which is preliminary data.</text>
</comment>
<name>A0ABR1MFE5_9PEZI</name>
<evidence type="ECO:0000313" key="4">
    <source>
        <dbReference type="Proteomes" id="UP001365128"/>
    </source>
</evidence>
<feature type="compositionally biased region" description="Gly residues" evidence="1">
    <location>
        <begin position="10"/>
        <end position="19"/>
    </location>
</feature>
<accession>A0ABR1MFE5</accession>
<reference evidence="3 4" key="1">
    <citation type="submission" date="2024-04" db="EMBL/GenBank/DDBJ databases">
        <title>Phyllosticta paracitricarpa is synonymous to the EU quarantine fungus P. citricarpa based on phylogenomic analyses.</title>
        <authorList>
            <consortium name="Lawrence Berkeley National Laboratory"/>
            <person name="Van Ingen-Buijs V.A."/>
            <person name="Van Westerhoven A.C."/>
            <person name="Haridas S."/>
            <person name="Skiadas P."/>
            <person name="Martin F."/>
            <person name="Groenewald J.Z."/>
            <person name="Crous P.W."/>
            <person name="Seidl M.F."/>
        </authorList>
    </citation>
    <scope>NUCLEOTIDE SEQUENCE [LARGE SCALE GENOMIC DNA]</scope>
    <source>
        <strain evidence="3 4">CBS 122670</strain>
    </source>
</reference>
<protein>
    <submittedName>
        <fullName evidence="3">Uncharacterized protein</fullName>
    </submittedName>
</protein>